<organism evidence="3">
    <name type="scientific">Schizaphis graminum</name>
    <name type="common">Green bug aphid</name>
    <dbReference type="NCBI Taxonomy" id="13262"/>
    <lineage>
        <taxon>Eukaryota</taxon>
        <taxon>Metazoa</taxon>
        <taxon>Ecdysozoa</taxon>
        <taxon>Arthropoda</taxon>
        <taxon>Hexapoda</taxon>
        <taxon>Insecta</taxon>
        <taxon>Pterygota</taxon>
        <taxon>Neoptera</taxon>
        <taxon>Paraneoptera</taxon>
        <taxon>Hemiptera</taxon>
        <taxon>Sternorrhyncha</taxon>
        <taxon>Aphidomorpha</taxon>
        <taxon>Aphidoidea</taxon>
        <taxon>Aphididae</taxon>
        <taxon>Aphidini</taxon>
        <taxon>Schizaphis</taxon>
    </lineage>
</organism>
<sequence>MSFCIIFSISLTITSICLDCCNCMPNQYFGNDAKDVMNLGIWARSNANNLKTLFKPVSETKSTAMNFPTRGLYYPDDMFFTNWAPSVPTTDCSKKQSLVTTPSGSILKCTSITRNYEKPKILQTTVIQKNSSRDQSSSLGSKKTTISQKNPSRDQNSSLDNKKTTISTTNSTFYRQKITRRHQMSTHTRLQKTTVNGQKFSDAVQMSTKVHLQNTSRRLQKTSHGFQKSTSFHKSTHGSKKSSAIHQKFVEKLNIAATTESFFDYYADNGEDKL</sequence>
<keyword evidence="2" id="KW-0732">Signal</keyword>
<accession>A0A2S2PNU9</accession>
<proteinExistence type="predicted"/>
<feature type="signal peptide" evidence="2">
    <location>
        <begin position="1"/>
        <end position="23"/>
    </location>
</feature>
<feature type="chain" id="PRO_5015783363" evidence="2">
    <location>
        <begin position="24"/>
        <end position="274"/>
    </location>
</feature>
<dbReference type="AlphaFoldDB" id="A0A2S2PNU9"/>
<feature type="compositionally biased region" description="Polar residues" evidence="1">
    <location>
        <begin position="218"/>
        <end position="233"/>
    </location>
</feature>
<feature type="compositionally biased region" description="Polar residues" evidence="1">
    <location>
        <begin position="127"/>
        <end position="159"/>
    </location>
</feature>
<feature type="region of interest" description="Disordered" evidence="1">
    <location>
        <begin position="218"/>
        <end position="241"/>
    </location>
</feature>
<dbReference type="EMBL" id="GGMR01018522">
    <property type="protein sequence ID" value="MBY31141.1"/>
    <property type="molecule type" value="Transcribed_RNA"/>
</dbReference>
<evidence type="ECO:0000256" key="1">
    <source>
        <dbReference type="SAM" id="MobiDB-lite"/>
    </source>
</evidence>
<reference evidence="3" key="1">
    <citation type="submission" date="2018-04" db="EMBL/GenBank/DDBJ databases">
        <title>Transcriptome of Schizaphis graminum biotype I.</title>
        <authorList>
            <person name="Scully E.D."/>
            <person name="Geib S.M."/>
            <person name="Palmer N.A."/>
            <person name="Koch K."/>
            <person name="Bradshaw J."/>
            <person name="Heng-Moss T."/>
            <person name="Sarath G."/>
        </authorList>
    </citation>
    <scope>NUCLEOTIDE SEQUENCE</scope>
</reference>
<gene>
    <name evidence="3" type="ORF">g.9034</name>
</gene>
<evidence type="ECO:0000256" key="2">
    <source>
        <dbReference type="SAM" id="SignalP"/>
    </source>
</evidence>
<name>A0A2S2PNU9_SCHGA</name>
<evidence type="ECO:0000313" key="3">
    <source>
        <dbReference type="EMBL" id="MBY31141.1"/>
    </source>
</evidence>
<protein>
    <submittedName>
        <fullName evidence="3">Uncharacterized protein</fullName>
    </submittedName>
</protein>
<feature type="region of interest" description="Disordered" evidence="1">
    <location>
        <begin position="127"/>
        <end position="172"/>
    </location>
</feature>